<keyword evidence="2" id="KW-1185">Reference proteome</keyword>
<evidence type="ECO:0000313" key="2">
    <source>
        <dbReference type="Proteomes" id="UP000829685"/>
    </source>
</evidence>
<organism evidence="1 2">
    <name type="scientific">Neoarthrinium moseri</name>
    <dbReference type="NCBI Taxonomy" id="1658444"/>
    <lineage>
        <taxon>Eukaryota</taxon>
        <taxon>Fungi</taxon>
        <taxon>Dikarya</taxon>
        <taxon>Ascomycota</taxon>
        <taxon>Pezizomycotina</taxon>
        <taxon>Sordariomycetes</taxon>
        <taxon>Xylariomycetidae</taxon>
        <taxon>Amphisphaeriales</taxon>
        <taxon>Apiosporaceae</taxon>
        <taxon>Neoarthrinium</taxon>
    </lineage>
</organism>
<dbReference type="Proteomes" id="UP000829685">
    <property type="component" value="Unassembled WGS sequence"/>
</dbReference>
<gene>
    <name evidence="1" type="ORF">JX265_011985</name>
</gene>
<dbReference type="EMBL" id="JAFIMR010000048">
    <property type="protein sequence ID" value="KAI1855902.1"/>
    <property type="molecule type" value="Genomic_DNA"/>
</dbReference>
<dbReference type="AlphaFoldDB" id="A0A9Q0AH29"/>
<reference evidence="1" key="1">
    <citation type="submission" date="2021-03" db="EMBL/GenBank/DDBJ databases">
        <title>Revisited historic fungal species revealed as producer of novel bioactive compounds through whole genome sequencing and comparative genomics.</title>
        <authorList>
            <person name="Vignolle G.A."/>
            <person name="Hochenegger N."/>
            <person name="Mach R.L."/>
            <person name="Mach-Aigner A.R."/>
            <person name="Javad Rahimi M."/>
            <person name="Salim K.A."/>
            <person name="Chan C.M."/>
            <person name="Lim L.B.L."/>
            <person name="Cai F."/>
            <person name="Druzhinina I.S."/>
            <person name="U'Ren J.M."/>
            <person name="Derntl C."/>
        </authorList>
    </citation>
    <scope>NUCLEOTIDE SEQUENCE</scope>
    <source>
        <strain evidence="1">TUCIM 5799</strain>
    </source>
</reference>
<name>A0A9Q0AH29_9PEZI</name>
<proteinExistence type="predicted"/>
<sequence>MLGSLRRLSIEPHMDWLLFYVSYALPDQTPGHDETKPTLKYINTCPTRAVVTSSHVDQLSIYSILPVACTTMRVVCYQHLQSTSVFPNSRPRARYQDIAECVLRAQGSALMFRST</sequence>
<comment type="caution">
    <text evidence="1">The sequence shown here is derived from an EMBL/GenBank/DDBJ whole genome shotgun (WGS) entry which is preliminary data.</text>
</comment>
<evidence type="ECO:0000313" key="1">
    <source>
        <dbReference type="EMBL" id="KAI1855902.1"/>
    </source>
</evidence>
<accession>A0A9Q0AH29</accession>
<protein>
    <submittedName>
        <fullName evidence="1">Uncharacterized protein</fullName>
    </submittedName>
</protein>